<dbReference type="PROSITE" id="PS51355">
    <property type="entry name" value="GLUTATHIONE_PEROXID_3"/>
    <property type="match status" value="1"/>
</dbReference>
<dbReference type="Gene3D" id="3.40.30.10">
    <property type="entry name" value="Glutaredoxin"/>
    <property type="match status" value="1"/>
</dbReference>
<dbReference type="InterPro" id="IPR036249">
    <property type="entry name" value="Thioredoxin-like_sf"/>
</dbReference>
<dbReference type="PANTHER" id="PTHR11592">
    <property type="entry name" value="GLUTATHIONE PEROXIDASE"/>
    <property type="match status" value="1"/>
</dbReference>
<dbReference type="InterPro" id="IPR029760">
    <property type="entry name" value="GPX_CS"/>
</dbReference>
<dbReference type="PRINTS" id="PR01011">
    <property type="entry name" value="GLUTPROXDASE"/>
</dbReference>
<comment type="caution">
    <text evidence="5">The sequence shown here is derived from an EMBL/GenBank/DDBJ whole genome shotgun (WGS) entry which is preliminary data.</text>
</comment>
<evidence type="ECO:0000256" key="1">
    <source>
        <dbReference type="ARBA" id="ARBA00006926"/>
    </source>
</evidence>
<dbReference type="InterPro" id="IPR000889">
    <property type="entry name" value="Glutathione_peroxidase"/>
</dbReference>
<sequence>MANNPITKSQSIEGDVLNYKNSLTSTTEGLTKVKPTLILKQTERIKIFNPEFEVTHKENESLSDNERKTSIVSSMISDHENSSSSATLNSDELNQIAIHSIDENIVIDEEIGITDEFYKLSAFDHNGEIFEFSKLKGKLVLVVNIATQCAAAYQMKIFERIYQEYKDQNFIIIGFPSNQFFQERTASNEETFVKCTKKYNVTFPIMEKIRLNGKNQHEVFRYLKSQKKGFLGSRRVKWNFEKFLIDRKGQVIKRYSTRQKNFPGHIKEFLTQEENSVNDIGDLSLNPRKSTQQILYI</sequence>
<dbReference type="SUPFAM" id="SSF52833">
    <property type="entry name" value="Thioredoxin-like"/>
    <property type="match status" value="1"/>
</dbReference>
<dbReference type="OrthoDB" id="446890at2759"/>
<dbReference type="AlphaFoldDB" id="A0A9P8PP60"/>
<dbReference type="PROSITE" id="PS00763">
    <property type="entry name" value="GLUTATHIONE_PEROXID_2"/>
    <property type="match status" value="1"/>
</dbReference>
<dbReference type="PANTHER" id="PTHR11592:SF78">
    <property type="entry name" value="GLUTATHIONE PEROXIDASE"/>
    <property type="match status" value="1"/>
</dbReference>
<name>A0A9P8PP60_9ASCO</name>
<dbReference type="EMBL" id="JAEUBF010000781">
    <property type="protein sequence ID" value="KAH3675115.1"/>
    <property type="molecule type" value="Genomic_DNA"/>
</dbReference>
<organism evidence="5 6">
    <name type="scientific">Wickerhamomyces mucosus</name>
    <dbReference type="NCBI Taxonomy" id="1378264"/>
    <lineage>
        <taxon>Eukaryota</taxon>
        <taxon>Fungi</taxon>
        <taxon>Dikarya</taxon>
        <taxon>Ascomycota</taxon>
        <taxon>Saccharomycotina</taxon>
        <taxon>Saccharomycetes</taxon>
        <taxon>Phaffomycetales</taxon>
        <taxon>Wickerhamomycetaceae</taxon>
        <taxon>Wickerhamomyces</taxon>
    </lineage>
</organism>
<dbReference type="GO" id="GO:0004601">
    <property type="term" value="F:peroxidase activity"/>
    <property type="evidence" value="ECO:0007669"/>
    <property type="project" value="UniProtKB-KW"/>
</dbReference>
<evidence type="ECO:0000256" key="3">
    <source>
        <dbReference type="ARBA" id="ARBA00023002"/>
    </source>
</evidence>
<protein>
    <recommendedName>
        <fullName evidence="4">Glutathione peroxidase</fullName>
    </recommendedName>
</protein>
<dbReference type="GO" id="GO:0034599">
    <property type="term" value="P:cellular response to oxidative stress"/>
    <property type="evidence" value="ECO:0007669"/>
    <property type="project" value="TreeGrafter"/>
</dbReference>
<reference evidence="5" key="2">
    <citation type="submission" date="2021-01" db="EMBL/GenBank/DDBJ databases">
        <authorList>
            <person name="Schikora-Tamarit M.A."/>
        </authorList>
    </citation>
    <scope>NUCLEOTIDE SEQUENCE</scope>
    <source>
        <strain evidence="5">CBS6341</strain>
    </source>
</reference>
<evidence type="ECO:0000256" key="4">
    <source>
        <dbReference type="RuleBase" id="RU000499"/>
    </source>
</evidence>
<dbReference type="Pfam" id="PF00255">
    <property type="entry name" value="GSHPx"/>
    <property type="match status" value="1"/>
</dbReference>
<keyword evidence="2 4" id="KW-0575">Peroxidase</keyword>
<comment type="similarity">
    <text evidence="1 4">Belongs to the glutathione peroxidase family.</text>
</comment>
<reference evidence="5" key="1">
    <citation type="journal article" date="2021" name="Open Biol.">
        <title>Shared evolutionary footprints suggest mitochondrial oxidative damage underlies multiple complex I losses in fungi.</title>
        <authorList>
            <person name="Schikora-Tamarit M.A."/>
            <person name="Marcet-Houben M."/>
            <person name="Nosek J."/>
            <person name="Gabaldon T."/>
        </authorList>
    </citation>
    <scope>NUCLEOTIDE SEQUENCE</scope>
    <source>
        <strain evidence="5">CBS6341</strain>
    </source>
</reference>
<evidence type="ECO:0000313" key="6">
    <source>
        <dbReference type="Proteomes" id="UP000769528"/>
    </source>
</evidence>
<proteinExistence type="inferred from homology"/>
<evidence type="ECO:0000256" key="2">
    <source>
        <dbReference type="ARBA" id="ARBA00022559"/>
    </source>
</evidence>
<accession>A0A9P8PP60</accession>
<gene>
    <name evidence="5" type="ORF">WICMUC_002771</name>
</gene>
<evidence type="ECO:0000313" key="5">
    <source>
        <dbReference type="EMBL" id="KAH3675115.1"/>
    </source>
</evidence>
<keyword evidence="3 4" id="KW-0560">Oxidoreductase</keyword>
<keyword evidence="6" id="KW-1185">Reference proteome</keyword>
<dbReference type="Proteomes" id="UP000769528">
    <property type="component" value="Unassembled WGS sequence"/>
</dbReference>
<dbReference type="CDD" id="cd00340">
    <property type="entry name" value="GSH_Peroxidase"/>
    <property type="match status" value="1"/>
</dbReference>